<evidence type="ECO:0000256" key="1">
    <source>
        <dbReference type="ARBA" id="ARBA00008874"/>
    </source>
</evidence>
<dbReference type="AlphaFoldDB" id="N9VC17"/>
<comment type="catalytic activity">
    <reaction evidence="8">
        <text>L-seryl-[protein] + ATP = O-phospho-L-seryl-[protein] + ADP + H(+)</text>
        <dbReference type="Rhea" id="RHEA:17989"/>
        <dbReference type="Rhea" id="RHEA-COMP:9863"/>
        <dbReference type="Rhea" id="RHEA-COMP:11604"/>
        <dbReference type="ChEBI" id="CHEBI:15378"/>
        <dbReference type="ChEBI" id="CHEBI:29999"/>
        <dbReference type="ChEBI" id="CHEBI:30616"/>
        <dbReference type="ChEBI" id="CHEBI:83421"/>
        <dbReference type="ChEBI" id="CHEBI:456216"/>
        <dbReference type="EC" id="2.7.11.1"/>
    </reaction>
</comment>
<keyword evidence="6" id="KW-0067">ATP-binding</keyword>
<dbReference type="RefSeq" id="WP_004423552.1">
    <property type="nucleotide sequence ID" value="NZ_AORI01000004.1"/>
</dbReference>
<comment type="caution">
    <text evidence="10">The sequence shown here is derived from an EMBL/GenBank/DDBJ whole genome shotgun (WGS) entry which is preliminary data.</text>
</comment>
<comment type="catalytic activity">
    <reaction evidence="7">
        <text>L-threonyl-[protein] + ATP = O-phospho-L-threonyl-[protein] + ADP + H(+)</text>
        <dbReference type="Rhea" id="RHEA:46608"/>
        <dbReference type="Rhea" id="RHEA-COMP:11060"/>
        <dbReference type="Rhea" id="RHEA-COMP:11605"/>
        <dbReference type="ChEBI" id="CHEBI:15378"/>
        <dbReference type="ChEBI" id="CHEBI:30013"/>
        <dbReference type="ChEBI" id="CHEBI:30616"/>
        <dbReference type="ChEBI" id="CHEBI:61977"/>
        <dbReference type="ChEBI" id="CHEBI:456216"/>
        <dbReference type="EC" id="2.7.11.1"/>
    </reaction>
</comment>
<evidence type="ECO:0000256" key="8">
    <source>
        <dbReference type="ARBA" id="ARBA00048679"/>
    </source>
</evidence>
<dbReference type="PIRSF" id="PIRSF000654">
    <property type="entry name" value="Integrin-linked_kinase"/>
    <property type="match status" value="1"/>
</dbReference>
<dbReference type="OrthoDB" id="9788659at2"/>
<dbReference type="InterPro" id="IPR011009">
    <property type="entry name" value="Kinase-like_dom_sf"/>
</dbReference>
<sequence>MLEKLDGYINVNKHFKNFFLIANTNSFLIYSCIYKKNEKKVVIKILKKNKLNNKEEIQKFKQECLFLQEIKSKNIVKIIGYFLGQDELYYAMELIEGQTLRSLIKNQNLNLFLIIKIAIEICEGLKDIHNKNIIHRDLKPSNIMIDLNQETLKIIDFSISIKEGSKISNIPNKITGSIHYLAPELILQAKTITKQVDIYAFGIILFEMINQKTPFYSNDYKEIMLCQVNKEIPKISNLENPILNKLQKIIDKCTKKNPAQRYENVNLILKDLNACLNTKN</sequence>
<dbReference type="GO" id="GO:0005737">
    <property type="term" value="C:cytoplasm"/>
    <property type="evidence" value="ECO:0007669"/>
    <property type="project" value="TreeGrafter"/>
</dbReference>
<evidence type="ECO:0000259" key="9">
    <source>
        <dbReference type="PROSITE" id="PS50011"/>
    </source>
</evidence>
<evidence type="ECO:0000313" key="10">
    <source>
        <dbReference type="EMBL" id="ENY69198.1"/>
    </source>
</evidence>
<dbReference type="PATRIC" id="fig|1188233.3.peg.142"/>
<keyword evidence="5 10" id="KW-0418">Kinase</keyword>
<dbReference type="PROSITE" id="PS50011">
    <property type="entry name" value="PROTEIN_KINASE_DOM"/>
    <property type="match status" value="1"/>
</dbReference>
<dbReference type="PROSITE" id="PS00108">
    <property type="entry name" value="PROTEIN_KINASE_ST"/>
    <property type="match status" value="1"/>
</dbReference>
<dbReference type="eggNOG" id="COG0515">
    <property type="taxonomic scope" value="Bacteria"/>
</dbReference>
<dbReference type="Proteomes" id="UP000013131">
    <property type="component" value="Unassembled WGS sequence"/>
</dbReference>
<keyword evidence="2 10" id="KW-0723">Serine/threonine-protein kinase</keyword>
<reference evidence="10 11" key="1">
    <citation type="journal article" date="2013" name="Genome Announc.">
        <title>Draft Genome Sequences of Mycoplasma auris and Mycoplasma yeatsii, Two Species of the Ear Canal of Caprinae.</title>
        <authorList>
            <person name="Dordet-Frisoni E."/>
            <person name="Baranowski E."/>
            <person name="Barre A."/>
            <person name="Blanchard A."/>
            <person name="Breton M."/>
            <person name="Couture C."/>
            <person name="Dupuy V."/>
            <person name="Gaurivaud P."/>
            <person name="Jacob D."/>
            <person name="Lemaitre C."/>
            <person name="Manso-Silvan L."/>
            <person name="Nikolski M."/>
            <person name="Nouvel L.X."/>
            <person name="Poumarat F."/>
            <person name="Sirand-Pugnet P."/>
            <person name="Thebault P."/>
            <person name="Theil S."/>
            <person name="Thiaucourt F."/>
            <person name="Citti C."/>
            <person name="Tardy F."/>
        </authorList>
    </citation>
    <scope>NUCLEOTIDE SEQUENCE [LARGE SCALE GENOMIC DNA]</scope>
    <source>
        <strain evidence="10 11">15026</strain>
    </source>
</reference>
<evidence type="ECO:0000256" key="3">
    <source>
        <dbReference type="ARBA" id="ARBA00022679"/>
    </source>
</evidence>
<dbReference type="InterPro" id="IPR000719">
    <property type="entry name" value="Prot_kinase_dom"/>
</dbReference>
<dbReference type="InterPro" id="IPR008271">
    <property type="entry name" value="Ser/Thr_kinase_AS"/>
</dbReference>
<feature type="domain" description="Protein kinase" evidence="9">
    <location>
        <begin position="15"/>
        <end position="276"/>
    </location>
</feature>
<proteinExistence type="inferred from homology"/>
<keyword evidence="3" id="KW-0808">Transferase</keyword>
<protein>
    <submittedName>
        <fullName evidence="10">Serine/threonine protein kinase</fullName>
    </submittedName>
</protein>
<dbReference type="PROSITE" id="PS51257">
    <property type="entry name" value="PROKAR_LIPOPROTEIN"/>
    <property type="match status" value="1"/>
</dbReference>
<dbReference type="SMART" id="SM00220">
    <property type="entry name" value="S_TKc"/>
    <property type="match status" value="1"/>
</dbReference>
<keyword evidence="11" id="KW-1185">Reference proteome</keyword>
<dbReference type="GO" id="GO:0005524">
    <property type="term" value="F:ATP binding"/>
    <property type="evidence" value="ECO:0007669"/>
    <property type="project" value="UniProtKB-KW"/>
</dbReference>
<dbReference type="PANTHER" id="PTHR48012:SF10">
    <property type="entry name" value="FI20177P1"/>
    <property type="match status" value="1"/>
</dbReference>
<organism evidence="10 11">
    <name type="scientific">Metamycoplasma auris 15026</name>
    <dbReference type="NCBI Taxonomy" id="1188233"/>
    <lineage>
        <taxon>Bacteria</taxon>
        <taxon>Bacillati</taxon>
        <taxon>Mycoplasmatota</taxon>
        <taxon>Mycoplasmoidales</taxon>
        <taxon>Metamycoplasmataceae</taxon>
        <taxon>Metamycoplasma</taxon>
    </lineage>
</organism>
<dbReference type="Pfam" id="PF00069">
    <property type="entry name" value="Pkinase"/>
    <property type="match status" value="1"/>
</dbReference>
<evidence type="ECO:0000256" key="5">
    <source>
        <dbReference type="ARBA" id="ARBA00022777"/>
    </source>
</evidence>
<evidence type="ECO:0000256" key="2">
    <source>
        <dbReference type="ARBA" id="ARBA00022527"/>
    </source>
</evidence>
<dbReference type="EMBL" id="AORI01000004">
    <property type="protein sequence ID" value="ENY69198.1"/>
    <property type="molecule type" value="Genomic_DNA"/>
</dbReference>
<accession>N9VC17</accession>
<dbReference type="CDD" id="cd14014">
    <property type="entry name" value="STKc_PknB_like"/>
    <property type="match status" value="1"/>
</dbReference>
<evidence type="ECO:0000256" key="6">
    <source>
        <dbReference type="ARBA" id="ARBA00022840"/>
    </source>
</evidence>
<name>N9VC17_9BACT</name>
<comment type="similarity">
    <text evidence="1">Belongs to the protein kinase superfamily. STE Ser/Thr protein kinase family. STE20 subfamily.</text>
</comment>
<dbReference type="STRING" id="1188233.MAU_1400"/>
<dbReference type="InterPro" id="IPR050629">
    <property type="entry name" value="STE20/SPS1-PAK"/>
</dbReference>
<dbReference type="SUPFAM" id="SSF56112">
    <property type="entry name" value="Protein kinase-like (PK-like)"/>
    <property type="match status" value="1"/>
</dbReference>
<gene>
    <name evidence="10" type="primary">pknB</name>
    <name evidence="10" type="ORF">MAU_1400</name>
</gene>
<dbReference type="Gene3D" id="1.10.510.10">
    <property type="entry name" value="Transferase(Phosphotransferase) domain 1"/>
    <property type="match status" value="1"/>
</dbReference>
<evidence type="ECO:0000313" key="11">
    <source>
        <dbReference type="Proteomes" id="UP000013131"/>
    </source>
</evidence>
<keyword evidence="4" id="KW-0547">Nucleotide-binding</keyword>
<evidence type="ECO:0000256" key="4">
    <source>
        <dbReference type="ARBA" id="ARBA00022741"/>
    </source>
</evidence>
<dbReference type="PANTHER" id="PTHR48012">
    <property type="entry name" value="STERILE20-LIKE KINASE, ISOFORM B-RELATED"/>
    <property type="match status" value="1"/>
</dbReference>
<dbReference type="GO" id="GO:0004674">
    <property type="term" value="F:protein serine/threonine kinase activity"/>
    <property type="evidence" value="ECO:0007669"/>
    <property type="project" value="UniProtKB-KW"/>
</dbReference>
<evidence type="ECO:0000256" key="7">
    <source>
        <dbReference type="ARBA" id="ARBA00047899"/>
    </source>
</evidence>